<feature type="domain" description="Serine/threonine-protein phosphatase 4 regulatory subunit 3-like central" evidence="4">
    <location>
        <begin position="20"/>
        <end position="504"/>
    </location>
</feature>
<dbReference type="AlphaFoldDB" id="A0A6A7FV95"/>
<organism evidence="5">
    <name type="scientific">Hirondellea gigas</name>
    <dbReference type="NCBI Taxonomy" id="1518452"/>
    <lineage>
        <taxon>Eukaryota</taxon>
        <taxon>Metazoa</taxon>
        <taxon>Ecdysozoa</taxon>
        <taxon>Arthropoda</taxon>
        <taxon>Crustacea</taxon>
        <taxon>Multicrustacea</taxon>
        <taxon>Malacostraca</taxon>
        <taxon>Eumalacostraca</taxon>
        <taxon>Peracarida</taxon>
        <taxon>Amphipoda</taxon>
        <taxon>Amphilochidea</taxon>
        <taxon>Lysianassida</taxon>
        <taxon>Lysianassidira</taxon>
        <taxon>Lysianassoidea</taxon>
        <taxon>Lysianassidae</taxon>
        <taxon>Hirondellea</taxon>
    </lineage>
</organism>
<sequence>MRRAATLAISGSSYRHLISSSLFNVSRQEKIATSIESEAYIKKLLDLFRLCEDLENTESLHTLYEIFKNIFLLNKNSLLEVMFADENIFDVIGALEYDPTAPCRKKHRDFLKSHSKFKEVIPIDNIELVNKIHQTFRVQYIQDVALPNQAVYEENIPSTLSSFIFFNKVEIVSMIQGDERFLGELFMQLGSEDVSVDKRRDLVLFLKEFCTFSQTLQPPNRESFYKTLSSFGVLGALECTLAIDEPIIKAASVDVLGFFVEFSPSMVRDYMLQQQHKLEEEHYLLNIMLEQMVVDCDPEMGGAVQLMGILRILIDPENMLATHNKAERADFLAFFYKHSMHYLIAPLLSNTVGDEVVREDYQTAQLVALILELLAFCVEHHSYHIKNYIIHRDLLRRVLVLVKSKHTFLVLGTVRFMRKIIGMKDEFYNRHIISSNLFAPIVDTYVKNNARYNLLDSAILEIFEFIKTEDIKSLSFYSMEKFGDVFNRIEYVQTFITLRTRYTQHLDKIRDKEKSTAAVESLGLVRSNSTGNSARYRRDIREMETEEERWFSNDDCDEDYPSPLKQELLKGAVGGGVGSGLVEEDEEEEEDDDITGGATSPAHRIAAGSMLLAREKLSKEEDAEREESEEEESSNLQEEVSVGSPSSSSAAAGAADVSNGGNNSEGDDQEKNNEQQEEQEQSPATGISLVDYDENSDEEEEEDEMVESSTSPVPKKPSCLTTRTTKNSLHNSANTDKVLTKSTAAATSKTTQVTDTTITTTNTASTTESIPPAVTDKATSKASASSTEITTESTSTTTSTSAAAVVVVETDTEDETTDNTTPDSSNNSSNSSSNEDTKQDDDTTDAMETTDESTTTPPSVAATKSGDALPSSEENDSVGDDKAENGSSEHQDKSKEEVVESKSDVESKSTEKSTDNSEKSKSEIEASEEESNSSTDSNNVISQNGEQESCSSASAVITDACEETKENVTSESKTDDTSKCKKECEQEKKRDRSEERDESNSLSQNTSSSAVKSSKVLDDCSDISSEQLNVKDETTSAIKECSTANGVSDADDLAEGETERKRPRLAVD</sequence>
<reference evidence="5" key="1">
    <citation type="submission" date="2017-11" db="EMBL/GenBank/DDBJ databases">
        <title>The sensing device of the deep-sea amphipod.</title>
        <authorList>
            <person name="Kobayashi H."/>
            <person name="Nagahama T."/>
            <person name="Arai W."/>
            <person name="Sasagawa Y."/>
            <person name="Umeda M."/>
            <person name="Hayashi T."/>
            <person name="Nikaido I."/>
            <person name="Watanabe H."/>
            <person name="Oguri K."/>
            <person name="Kitazato H."/>
            <person name="Fujioka K."/>
            <person name="Kido Y."/>
            <person name="Takami H."/>
        </authorList>
    </citation>
    <scope>NUCLEOTIDE SEQUENCE</scope>
    <source>
        <tissue evidence="5">Whole body</tissue>
    </source>
</reference>
<proteinExistence type="evidence at transcript level"/>
<evidence type="ECO:0000256" key="2">
    <source>
        <dbReference type="ARBA" id="ARBA00023242"/>
    </source>
</evidence>
<comment type="subcellular location">
    <subcellularLocation>
        <location evidence="1">Nucleus</location>
    </subcellularLocation>
</comment>
<feature type="compositionally biased region" description="Basic and acidic residues" evidence="3">
    <location>
        <begin position="879"/>
        <end position="924"/>
    </location>
</feature>
<dbReference type="EMBL" id="IACT01002991">
    <property type="protein sequence ID" value="LAC22244.1"/>
    <property type="molecule type" value="mRNA"/>
</dbReference>
<dbReference type="Pfam" id="PF04802">
    <property type="entry name" value="PP4R3"/>
    <property type="match status" value="1"/>
</dbReference>
<feature type="compositionally biased region" description="Basic and acidic residues" evidence="3">
    <location>
        <begin position="962"/>
        <end position="999"/>
    </location>
</feature>
<dbReference type="InterPro" id="IPR051137">
    <property type="entry name" value="PP4R3-like"/>
</dbReference>
<feature type="compositionally biased region" description="Acidic residues" evidence="3">
    <location>
        <begin position="623"/>
        <end position="633"/>
    </location>
</feature>
<dbReference type="InterPro" id="IPR006887">
    <property type="entry name" value="P4R3-like_central_dom"/>
</dbReference>
<accession>A0A6A7FV95</accession>
<dbReference type="GO" id="GO:0072542">
    <property type="term" value="F:protein phosphatase activator activity"/>
    <property type="evidence" value="ECO:0007669"/>
    <property type="project" value="TreeGrafter"/>
</dbReference>
<protein>
    <submittedName>
        <fullName evidence="5">Serine/threonine-protein phosphatase 4 regulatory subunit 3B-like</fullName>
    </submittedName>
</protein>
<feature type="compositionally biased region" description="Low complexity" evidence="3">
    <location>
        <begin position="634"/>
        <end position="664"/>
    </location>
</feature>
<feature type="compositionally biased region" description="Polar residues" evidence="3">
    <location>
        <begin position="719"/>
        <end position="737"/>
    </location>
</feature>
<feature type="compositionally biased region" description="Low complexity" evidence="3">
    <location>
        <begin position="1000"/>
        <end position="1009"/>
    </location>
</feature>
<evidence type="ECO:0000313" key="5">
    <source>
        <dbReference type="EMBL" id="LAC22244.1"/>
    </source>
</evidence>
<feature type="compositionally biased region" description="Acidic residues" evidence="3">
    <location>
        <begin position="842"/>
        <end position="851"/>
    </location>
</feature>
<dbReference type="GO" id="GO:0030289">
    <property type="term" value="C:protein phosphatase 4 complex"/>
    <property type="evidence" value="ECO:0007669"/>
    <property type="project" value="TreeGrafter"/>
</dbReference>
<name>A0A6A7FV95_9CRUS</name>
<evidence type="ECO:0000256" key="1">
    <source>
        <dbReference type="ARBA" id="ARBA00004123"/>
    </source>
</evidence>
<dbReference type="GO" id="GO:0006974">
    <property type="term" value="P:DNA damage response"/>
    <property type="evidence" value="ECO:0007669"/>
    <property type="project" value="TreeGrafter"/>
</dbReference>
<evidence type="ECO:0000256" key="3">
    <source>
        <dbReference type="SAM" id="MobiDB-lite"/>
    </source>
</evidence>
<feature type="compositionally biased region" description="Low complexity" evidence="3">
    <location>
        <begin position="740"/>
        <end position="809"/>
    </location>
</feature>
<feature type="compositionally biased region" description="Acidic residues" evidence="3">
    <location>
        <begin position="691"/>
        <end position="706"/>
    </location>
</feature>
<feature type="compositionally biased region" description="Polar residues" evidence="3">
    <location>
        <begin position="940"/>
        <end position="955"/>
    </location>
</feature>
<feature type="compositionally biased region" description="Acidic residues" evidence="3">
    <location>
        <begin position="582"/>
        <end position="594"/>
    </location>
</feature>
<keyword evidence="2" id="KW-0539">Nucleus</keyword>
<feature type="compositionally biased region" description="Basic and acidic residues" evidence="3">
    <location>
        <begin position="1057"/>
        <end position="1068"/>
    </location>
</feature>
<feature type="compositionally biased region" description="Basic and acidic residues" evidence="3">
    <location>
        <begin position="613"/>
        <end position="622"/>
    </location>
</feature>
<dbReference type="PANTHER" id="PTHR23318:SF0">
    <property type="entry name" value="SERINE_THREONINE-PROTEIN PHOSPHATASE 4 REGULATORY SUBUNIT 3"/>
    <property type="match status" value="1"/>
</dbReference>
<dbReference type="GO" id="GO:0005654">
    <property type="term" value="C:nucleoplasm"/>
    <property type="evidence" value="ECO:0007669"/>
    <property type="project" value="TreeGrafter"/>
</dbReference>
<evidence type="ECO:0000259" key="4">
    <source>
        <dbReference type="Pfam" id="PF04802"/>
    </source>
</evidence>
<feature type="compositionally biased region" description="Low complexity" evidence="3">
    <location>
        <begin position="818"/>
        <end position="834"/>
    </location>
</feature>
<dbReference type="PANTHER" id="PTHR23318">
    <property type="entry name" value="ATP SYNTHASE GAMMA-RELATED"/>
    <property type="match status" value="1"/>
</dbReference>
<feature type="region of interest" description="Disordered" evidence="3">
    <location>
        <begin position="569"/>
        <end position="1068"/>
    </location>
</feature>